<organism evidence="1 2">
    <name type="scientific">Marinobacter adhaerens</name>
    <dbReference type="NCBI Taxonomy" id="1033846"/>
    <lineage>
        <taxon>Bacteria</taxon>
        <taxon>Pseudomonadati</taxon>
        <taxon>Pseudomonadota</taxon>
        <taxon>Gammaproteobacteria</taxon>
        <taxon>Pseudomonadales</taxon>
        <taxon>Marinobacteraceae</taxon>
        <taxon>Marinobacter</taxon>
    </lineage>
</organism>
<evidence type="ECO:0000313" key="2">
    <source>
        <dbReference type="Proteomes" id="UP000683442"/>
    </source>
</evidence>
<dbReference type="GeneID" id="78559306"/>
<dbReference type="EMBL" id="CP076686">
    <property type="protein sequence ID" value="QWV14456.1"/>
    <property type="molecule type" value="Genomic_DNA"/>
</dbReference>
<name>A0ABX8INZ1_9GAMM</name>
<evidence type="ECO:0000313" key="1">
    <source>
        <dbReference type="EMBL" id="QWV14456.1"/>
    </source>
</evidence>
<gene>
    <name evidence="1" type="ORF">KQ249_07645</name>
</gene>
<keyword evidence="2" id="KW-1185">Reference proteome</keyword>
<dbReference type="RefSeq" id="WP_014576218.1">
    <property type="nucleotide sequence ID" value="NZ_CP076686.1"/>
</dbReference>
<evidence type="ECO:0008006" key="3">
    <source>
        <dbReference type="Google" id="ProtNLM"/>
    </source>
</evidence>
<dbReference type="Proteomes" id="UP000683442">
    <property type="component" value="Chromosome"/>
</dbReference>
<accession>A0ABX8INZ1</accession>
<sequence>MSHEPNDASNYRPRFANPAGRISELENMLEFAKQEIENFRDKWVAEKRKAERRQALLGEVFSAFPPIQAREECELLARISREVADE</sequence>
<protein>
    <recommendedName>
        <fullName evidence="3">Nucleotide exchange factor GrpE</fullName>
    </recommendedName>
</protein>
<proteinExistence type="predicted"/>
<reference evidence="1 2" key="1">
    <citation type="submission" date="2021-06" db="EMBL/GenBank/DDBJ databases">
        <title>Microbial metabolic specificity influences pelagic lipid remineralization.</title>
        <authorList>
            <person name="Behrendt L."/>
            <person name="Hunter J.E."/>
            <person name="Alcolombri U."/>
            <person name="Smriga S."/>
            <person name="Mincer T."/>
            <person name="Lowenstein D.P."/>
            <person name="Peaudecerf F.J."/>
            <person name="Fernandez V.I."/>
            <person name="Fredricks H."/>
            <person name="Almblad H."/>
            <person name="Harrison J.J."/>
            <person name="Stocker R."/>
            <person name="Van Mooy B.A.S."/>
        </authorList>
    </citation>
    <scope>NUCLEOTIDE SEQUENCE [LARGE SCALE GENOMIC DNA]</scope>
    <source>
        <strain evidence="1 2">HP15-B</strain>
    </source>
</reference>